<proteinExistence type="predicted"/>
<dbReference type="AlphaFoldDB" id="A0A0N0C486"/>
<gene>
    <name evidence="1" type="ORF">AMS66_16805</name>
</gene>
<evidence type="ECO:0000313" key="1">
    <source>
        <dbReference type="EMBL" id="KOY15431.1"/>
    </source>
</evidence>
<dbReference type="RefSeq" id="WP_053781938.1">
    <property type="nucleotide sequence ID" value="NZ_LITU01000061.1"/>
</dbReference>
<reference evidence="1 2" key="1">
    <citation type="submission" date="2015-08" db="EMBL/GenBank/DDBJ databases">
        <title>Draft genome sequence of cellulolytic and xylanolytic Paenibacillus sp. A59, isolated from a decaying forest soil from Patagonia, Argentina.</title>
        <authorList>
            <person name="Ghio S."/>
            <person name="Caceres A.M."/>
            <person name="Talia P."/>
            <person name="Grasso D."/>
            <person name="Campos E."/>
        </authorList>
    </citation>
    <scope>NUCLEOTIDE SEQUENCE [LARGE SCALE GENOMIC DNA]</scope>
    <source>
        <strain evidence="1 2">A59</strain>
    </source>
</reference>
<name>A0A0N0C486_9BACL</name>
<dbReference type="PATRIC" id="fig|1705561.3.peg.3442"/>
<protein>
    <submittedName>
        <fullName evidence="1">Uncharacterized protein</fullName>
    </submittedName>
</protein>
<accession>A0A0N0C486</accession>
<evidence type="ECO:0000313" key="2">
    <source>
        <dbReference type="Proteomes" id="UP000037688"/>
    </source>
</evidence>
<comment type="caution">
    <text evidence="1">The sequence shown here is derived from an EMBL/GenBank/DDBJ whole genome shotgun (WGS) entry which is preliminary data.</text>
</comment>
<dbReference type="EMBL" id="LITU01000061">
    <property type="protein sequence ID" value="KOY15431.1"/>
    <property type="molecule type" value="Genomic_DNA"/>
</dbReference>
<dbReference type="Proteomes" id="UP000037688">
    <property type="component" value="Unassembled WGS sequence"/>
</dbReference>
<dbReference type="OrthoDB" id="2627814at2"/>
<sequence>MRTNEQTQFTQADELTRYMLQLCYTCDDANRCTTEEEVKACMAKYVQADEPVQTDGGEVTRGFMDLMYA</sequence>
<organism evidence="1 2">
    <name type="scientific">Paenibacillus xylanivorans</name>
    <dbReference type="NCBI Taxonomy" id="1705561"/>
    <lineage>
        <taxon>Bacteria</taxon>
        <taxon>Bacillati</taxon>
        <taxon>Bacillota</taxon>
        <taxon>Bacilli</taxon>
        <taxon>Bacillales</taxon>
        <taxon>Paenibacillaceae</taxon>
        <taxon>Paenibacillus</taxon>
    </lineage>
</organism>
<keyword evidence="2" id="KW-1185">Reference proteome</keyword>